<accession>A0A099T3R6</accession>
<dbReference type="UniPathway" id="UPA00646">
    <property type="reaction ID" value="UER00699"/>
</dbReference>
<dbReference type="InterPro" id="IPR003179">
    <property type="entry name" value="Me_CoM_Rdtase_bsu"/>
</dbReference>
<evidence type="ECO:0000256" key="4">
    <source>
        <dbReference type="ARBA" id="ARBA00011155"/>
    </source>
</evidence>
<dbReference type="NCBIfam" id="TIGR03257">
    <property type="entry name" value="met_CoM_red_bet"/>
    <property type="match status" value="1"/>
</dbReference>
<protein>
    <recommendedName>
        <fullName evidence="8">Methyl-coenzyme M reductase subunit beta</fullName>
        <ecNumber evidence="8">2.8.4.1</ecNumber>
    </recommendedName>
    <alternativeName>
        <fullName evidence="8">Coenzyme-B sulfoethylthiotransferase beta</fullName>
    </alternativeName>
</protein>
<gene>
    <name evidence="11" type="ORF">LI82_01730</name>
</gene>
<comment type="pathway">
    <text evidence="2 8">One-carbon metabolism; methyl-coenzyme M reduction; methane from methyl-coenzyme M: step 1/1.</text>
</comment>
<dbReference type="InterPro" id="IPR022679">
    <property type="entry name" value="Me_CoM_Rdtase_bsu_C"/>
</dbReference>
<evidence type="ECO:0000256" key="2">
    <source>
        <dbReference type="ARBA" id="ARBA00005149"/>
    </source>
</evidence>
<dbReference type="Pfam" id="PF02783">
    <property type="entry name" value="MCR_beta_N"/>
    <property type="match status" value="1"/>
</dbReference>
<comment type="subunit">
    <text evidence="8">Hexamer of two alpha, two beta, and two gamma chains.</text>
</comment>
<dbReference type="InterPro" id="IPR022680">
    <property type="entry name" value="Me_CoM_Rdtase_bsu_N"/>
</dbReference>
<dbReference type="InterPro" id="IPR009024">
    <property type="entry name" value="Me_CoM_Rdtase_Fd-like_fold"/>
</dbReference>
<feature type="domain" description="Methyl-coenzyme M reductase beta subunit N-terminal" evidence="10">
    <location>
        <begin position="3"/>
        <end position="184"/>
    </location>
</feature>
<comment type="caution">
    <text evidence="11">The sequence shown here is derived from an EMBL/GenBank/DDBJ whole genome shotgun (WGS) entry which is preliminary data.</text>
</comment>
<evidence type="ECO:0000259" key="10">
    <source>
        <dbReference type="Pfam" id="PF02783"/>
    </source>
</evidence>
<comment type="cofactor">
    <cofactor evidence="1">
        <name>coenzyme F430</name>
        <dbReference type="ChEBI" id="CHEBI:60540"/>
    </cofactor>
</comment>
<evidence type="ECO:0000313" key="11">
    <source>
        <dbReference type="EMBL" id="KGK99499.1"/>
    </source>
</evidence>
<evidence type="ECO:0000256" key="5">
    <source>
        <dbReference type="ARBA" id="ARBA00022679"/>
    </source>
</evidence>
<dbReference type="SUPFAM" id="SSF55088">
    <property type="entry name" value="Methyl-coenzyme M reductase subunits"/>
    <property type="match status" value="1"/>
</dbReference>
<comment type="catalytic activity">
    <reaction evidence="7">
        <text>coenzyme B + methyl-coenzyme M = methane + coenzyme M-coenzyme B heterodisulfide</text>
        <dbReference type="Rhea" id="RHEA:12532"/>
        <dbReference type="ChEBI" id="CHEBI:16183"/>
        <dbReference type="ChEBI" id="CHEBI:58286"/>
        <dbReference type="ChEBI" id="CHEBI:58411"/>
        <dbReference type="ChEBI" id="CHEBI:58596"/>
        <dbReference type="EC" id="2.8.4.1"/>
    </reaction>
    <physiologicalReaction direction="left-to-right" evidence="7">
        <dbReference type="Rhea" id="RHEA:12533"/>
    </physiologicalReaction>
</comment>
<feature type="domain" description="Methyl-coenzyme M reductase beta subunit C-terminal" evidence="9">
    <location>
        <begin position="186"/>
        <end position="431"/>
    </location>
</feature>
<dbReference type="AlphaFoldDB" id="A0A099T3R6"/>
<dbReference type="OrthoDB" id="52873at2157"/>
<dbReference type="Gene3D" id="1.20.840.10">
    <property type="entry name" value="Methyl-coenzyme M reductase, alpha/beta subunit, C-terminal"/>
    <property type="match status" value="1"/>
</dbReference>
<dbReference type="InterPro" id="IPR015823">
    <property type="entry name" value="Me_CoM_Rdtase_asu_N_sub2"/>
</dbReference>
<comment type="similarity">
    <text evidence="3">Belongs to the methyl-coenzyme M reductase beta subunit family.</text>
</comment>
<dbReference type="GO" id="GO:0050524">
    <property type="term" value="F:coenzyme-B sulfoethylthiotransferase activity"/>
    <property type="evidence" value="ECO:0007669"/>
    <property type="project" value="UniProtKB-UniRule"/>
</dbReference>
<organism evidence="11 12">
    <name type="scientific">Methanococcoides methylutens</name>
    <dbReference type="NCBI Taxonomy" id="2226"/>
    <lineage>
        <taxon>Archaea</taxon>
        <taxon>Methanobacteriati</taxon>
        <taxon>Methanobacteriota</taxon>
        <taxon>Stenosarchaea group</taxon>
        <taxon>Methanomicrobia</taxon>
        <taxon>Methanosarcinales</taxon>
        <taxon>Methanosarcinaceae</taxon>
        <taxon>Methanococcoides</taxon>
    </lineage>
</organism>
<evidence type="ECO:0000256" key="8">
    <source>
        <dbReference type="PIRNR" id="PIRNR000263"/>
    </source>
</evidence>
<evidence type="ECO:0000256" key="3">
    <source>
        <dbReference type="ARBA" id="ARBA00010675"/>
    </source>
</evidence>
<dbReference type="InterPro" id="IPR008924">
    <property type="entry name" value="Me_CoM_Rdtase_asu/bsu_C"/>
</dbReference>
<dbReference type="GO" id="GO:0015948">
    <property type="term" value="P:methanogenesis"/>
    <property type="evidence" value="ECO:0007669"/>
    <property type="project" value="UniProtKB-UniRule"/>
</dbReference>
<evidence type="ECO:0000313" key="12">
    <source>
        <dbReference type="Proteomes" id="UP000029859"/>
    </source>
</evidence>
<name>A0A099T3R6_METMT</name>
<dbReference type="RefSeq" id="WP_048193333.1">
    <property type="nucleotide sequence ID" value="NZ_CAAGSM010000007.1"/>
</dbReference>
<dbReference type="PIRSF" id="PIRSF000263">
    <property type="entry name" value="Meth_CoM_rd_beta"/>
    <property type="match status" value="1"/>
</dbReference>
<comment type="subunit">
    <text evidence="4">MCR is a hexamer of two alpha, two beta, and two gamma chains, forming a dimer of heterotrimers.</text>
</comment>
<dbReference type="Gene3D" id="3.30.70.470">
    <property type="match status" value="1"/>
</dbReference>
<dbReference type="EC" id="2.8.4.1" evidence="8"/>
<reference evidence="11 12" key="1">
    <citation type="submission" date="2014-09" db="EMBL/GenBank/DDBJ databases">
        <title>Draft genome sequence of an obligately methylotrophic methanogen, Methanococcoides methylutens, isolated from marine sediment.</title>
        <authorList>
            <person name="Guan Y."/>
            <person name="Ngugi D.K."/>
            <person name="Blom J."/>
            <person name="Ali S."/>
            <person name="Ferry J.G."/>
            <person name="Stingl U."/>
        </authorList>
    </citation>
    <scope>NUCLEOTIDE SEQUENCE [LARGE SCALE GENOMIC DNA]</scope>
    <source>
        <strain evidence="11 12">DSM 2657</strain>
    </source>
</reference>
<proteinExistence type="inferred from homology"/>
<dbReference type="Proteomes" id="UP000029859">
    <property type="component" value="Unassembled WGS sequence"/>
</dbReference>
<keyword evidence="5 8" id="KW-0808">Transferase</keyword>
<evidence type="ECO:0000256" key="7">
    <source>
        <dbReference type="ARBA" id="ARBA00047772"/>
    </source>
</evidence>
<evidence type="ECO:0000259" key="9">
    <source>
        <dbReference type="Pfam" id="PF02241"/>
    </source>
</evidence>
<keyword evidence="6 8" id="KW-0484">Methanogenesis</keyword>
<dbReference type="EMBL" id="JRHO01000005">
    <property type="protein sequence ID" value="KGK99499.1"/>
    <property type="molecule type" value="Genomic_DNA"/>
</dbReference>
<evidence type="ECO:0000256" key="1">
    <source>
        <dbReference type="ARBA" id="ARBA00001952"/>
    </source>
</evidence>
<sequence length="434" mass="45145">MSDKIDIYDDRGTLLESGVDIMALAPTTNAAIGKIIKDTKRTVAVNLAGIEKGLATGKYGGKGRQILGRGLEYDIVGNADAIAESVANLVKVSDDDDTNVKVIGGGKQLLVQVPSARTDAGADFVSGSTVSAAAVVQTIIDTYNTDMFDAPLVKGAVWGSYPQTMDMSGGNVASILSIPQQNEGLGFSLRNIMTNHVAAITGRKAMNAAALSSIYEQAGMFEMGNAVGSFARHQLLGFAYQGLNANNIVYEMVKENGKTGTVGTVVETVVEKALEAGIIEVDHKAPSGYNFYKANDVSMWNACAAAGQLAATLVNCAAGRAAQNVSSTILYFNDILEKETGLPGCDMGRAQGTGVGFSFFSHSIYGGGGPGIFNGNHVVTRHSRGFAIPCVSAACSIDAGTQMITIEKTSGLVGNVFGSIEEFREPIKAVAGAL</sequence>
<keyword evidence="12" id="KW-1185">Reference proteome</keyword>
<dbReference type="SUPFAM" id="SSF48081">
    <property type="entry name" value="Methyl-coenzyme M reductase alpha and beta chain C-terminal domain"/>
    <property type="match status" value="1"/>
</dbReference>
<dbReference type="Pfam" id="PF02241">
    <property type="entry name" value="MCR_beta"/>
    <property type="match status" value="1"/>
</dbReference>
<evidence type="ECO:0000256" key="6">
    <source>
        <dbReference type="ARBA" id="ARBA00022994"/>
    </source>
</evidence>